<dbReference type="Gene3D" id="3.40.50.300">
    <property type="entry name" value="P-loop containing nucleotide triphosphate hydrolases"/>
    <property type="match status" value="2"/>
</dbReference>
<evidence type="ECO:0000313" key="6">
    <source>
        <dbReference type="EMBL" id="QOR58373.1"/>
    </source>
</evidence>
<dbReference type="PANTHER" id="PTHR43788:SF6">
    <property type="entry name" value="DNA HELICASE B"/>
    <property type="match status" value="1"/>
</dbReference>
<keyword evidence="7" id="KW-1185">Reference proteome</keyword>
<dbReference type="EMBL" id="MT774379">
    <property type="protein sequence ID" value="QOR58373.1"/>
    <property type="molecule type" value="Genomic_DNA"/>
</dbReference>
<feature type="compositionally biased region" description="Basic and acidic residues" evidence="4">
    <location>
        <begin position="1146"/>
        <end position="1157"/>
    </location>
</feature>
<dbReference type="CDD" id="cd18809">
    <property type="entry name" value="SF1_C_RecD"/>
    <property type="match status" value="1"/>
</dbReference>
<dbReference type="RefSeq" id="YP_010110531.1">
    <property type="nucleotide sequence ID" value="NC_055872.1"/>
</dbReference>
<dbReference type="InterPro" id="IPR027417">
    <property type="entry name" value="P-loop_NTPase"/>
</dbReference>
<evidence type="ECO:0000313" key="7">
    <source>
        <dbReference type="Proteomes" id="UP000594051"/>
    </source>
</evidence>
<evidence type="ECO:0000256" key="2">
    <source>
        <dbReference type="ARBA" id="ARBA00022840"/>
    </source>
</evidence>
<dbReference type="SMART" id="SM00382">
    <property type="entry name" value="AAA"/>
    <property type="match status" value="1"/>
</dbReference>
<dbReference type="PANTHER" id="PTHR43788">
    <property type="entry name" value="DNA2/NAM7 HELICASE FAMILY MEMBER"/>
    <property type="match status" value="1"/>
</dbReference>
<proteinExistence type="predicted"/>
<reference evidence="6 7" key="1">
    <citation type="submission" date="2020-07" db="EMBL/GenBank/DDBJ databases">
        <title>Taxonomic proposal: Crassvirales, a new order of highly abundant and diverse bacterial viruses.</title>
        <authorList>
            <person name="Shkoporov A.N."/>
            <person name="Stockdale S.R."/>
            <person name="Guerin E."/>
            <person name="Ross R.P."/>
            <person name="Hill C."/>
        </authorList>
    </citation>
    <scope>NUCLEOTIDE SEQUENCE [LARGE SCALE GENOMIC DNA]</scope>
</reference>
<dbReference type="GeneID" id="65128844"/>
<dbReference type="InterPro" id="IPR027785">
    <property type="entry name" value="UvrD-like_helicase_C"/>
</dbReference>
<keyword evidence="6" id="KW-0378">Hydrolase</keyword>
<keyword evidence="2" id="KW-0067">ATP-binding</keyword>
<dbReference type="KEGG" id="vg:65128844"/>
<dbReference type="InterPro" id="IPR003593">
    <property type="entry name" value="AAA+_ATPase"/>
</dbReference>
<keyword evidence="1" id="KW-0547">Nucleotide-binding</keyword>
<organism evidence="6 7">
    <name type="scientific">uncultured phage cr118_1</name>
    <dbReference type="NCBI Taxonomy" id="2772063"/>
    <lineage>
        <taxon>Viruses</taxon>
        <taxon>Duplodnaviria</taxon>
        <taxon>Heunggongvirae</taxon>
        <taxon>Uroviricota</taxon>
        <taxon>Caudoviricetes</taxon>
        <taxon>Crassvirales</taxon>
        <taxon>Suoliviridae</taxon>
        <taxon>Uncouvirinae</taxon>
        <taxon>Besingivirus</taxon>
        <taxon>Besingivirus coli</taxon>
    </lineage>
</organism>
<accession>A0A7M1RVD7</accession>
<protein>
    <submittedName>
        <fullName evidence="6">DNA helicase</fullName>
    </submittedName>
</protein>
<evidence type="ECO:0000256" key="1">
    <source>
        <dbReference type="ARBA" id="ARBA00022741"/>
    </source>
</evidence>
<feature type="coiled-coil region" evidence="3">
    <location>
        <begin position="152"/>
        <end position="193"/>
    </location>
</feature>
<dbReference type="SUPFAM" id="SSF52540">
    <property type="entry name" value="P-loop containing nucleoside triphosphate hydrolases"/>
    <property type="match status" value="1"/>
</dbReference>
<dbReference type="GO" id="GO:0005524">
    <property type="term" value="F:ATP binding"/>
    <property type="evidence" value="ECO:0007669"/>
    <property type="project" value="UniProtKB-KW"/>
</dbReference>
<dbReference type="GO" id="GO:0003678">
    <property type="term" value="F:DNA helicase activity"/>
    <property type="evidence" value="ECO:0007669"/>
    <property type="project" value="UniProtKB-ARBA"/>
</dbReference>
<keyword evidence="6" id="KW-0347">Helicase</keyword>
<evidence type="ECO:0000256" key="3">
    <source>
        <dbReference type="SAM" id="Coils"/>
    </source>
</evidence>
<evidence type="ECO:0000256" key="4">
    <source>
        <dbReference type="SAM" id="MobiDB-lite"/>
    </source>
</evidence>
<dbReference type="Pfam" id="PF13538">
    <property type="entry name" value="UvrD_C_2"/>
    <property type="match status" value="1"/>
</dbReference>
<sequence length="4946" mass="560542">MNKNDLFRPITNPNIGNDIYEKSKNTVGIPSYSTPGIEGYDYIYDENSTLQNSNSNQELTSDGIGGWFSDSWKSFRNNQQLGDADNIRGKIVKDLRPELDELYIRSSYLKTALAARDAAENYLTNPTEENRQLADSALTARDSLYKKYPDIINDYTNANVDLSNELKNVTNSISDKTKEIQEAYNEINELQSAVKERGKPSSEYEAIEANTEFEWFNPKSWLYKMPGTLGTSFSGWESQAKAIGSAILANGMRNMAMTYAASAGGPQAAAIANVIGWSIAIGDVAATVFFTREGRQIESNQEVYQAYKDKVINDLASAGIDLNRLTPQMYENLTGVSAEGKNIQEMQDDIISGNTPIKTERERAITNDILRNSVEGLDQVEARNMALGWSDIAQTAINFTPIRGLIGKALQPVTRVTSKITTPVSNAITNYLEHGISKNKLLRNADKFLKTNKVGIAVRRIGGATTKIGATAALEGMEEGAQYLISQDYANKKINEDYSGFTGELKGLLDNIGYYSETAKAMLGISGNQALMNDNEFFQNIKAGAMMGTLFGGIGQAIHTPRTIYKEIASDNYIRNLTADQLLAKDDMIKAEMYADLALKGKKDYVLSSLDKLKYIYPQDVLSEEEIEAEKKRAKRIIDTATSPAVTSFINEISKDGYGTEDHKILTGLVVNAEDRLNVAKQDFNNALAEENAVYNNKETNDYVNDLTNDNNNTDLIKSIVIHKARKEALSSLVNLTNLNSKARKLATALDNMALSDKSTEIIDNLYNRLKTLNNTESNVLANLKKEYNETDEAIPFDDISSPVLTDAVEAEKKFILTKLSRDSALEDWASLLGYKVDFVGNNYRIKHHRNYKGESKDALIQTALDKIEEYRKAKRDNLNTTLKEQRIGDSNKEIEANELPHNHLQGEPEQPVGTIFDSNEKESVVESEGLDDNMSKSDIVPITQDSKGTATQNAEEKNFIQEEQNLSDEANLTDNQVNNTDDDILNDLFGEAEELGISLPNDEKSTSTEEENLTDDDILSEIFGNELGAVNTEIRQVNEDINKPTDTEENIISEVSQDDTNASNEIVTELNNDTKVSSAIEAKNDVNNQDDDILNEMFNSQKKVDELPVIPKPLPTQEEIDNNTVDEDYKTQQISAEEAADESTEEKMNSDLKANENVDDSPVIDVKKDRISHKLIVNPNIDTPLKSGYENGKAFLEFMSNPNALDNVTIDITVEKWRKGFNINNPLTYNDAAIYVHIIDNTTGKKYIATISDPNRLITTNRSEEALFKPTESIPEYIPAYSEDVINNLIQFRAKIIQLYYGLKPGQKLTVTKLIRTAGRLNSKQGNKSILHSKLIGDIKDIYDIDSDKLLFGIGKGLRYGNSIVNKYGNVLYGNGGSGTIYLYPELNLLPIKVEAMMGFPGFSKIGIKLNPLQFKQHRDIAEVILDFAVNRSAAEIGNVNGTPFNPLQALQFIVNFGNKTLLDEANKIAFPWLINKQFARTEMGDGIILGDKVYKDVDINTNPAIREEAINFIMQNQHFAFDKDFAFGYIHQTVNNLQRWFIINQKERLELVPNKIFFDLQDVGLTKVNGKITYDDKHPNGLSWIAWAAKNDLLLTDIGDPIWKNPFTYVEDVTVEDLPAPTTKKIIQNNSTTKTTTTIKKSGNPFDRLNKKLGASMKGVAVEEKDKLANQLEEVNDIKKMLGSSFKIETELSDQEIQDIYDLTKTGTRLFGLTLRDSILLFNGAIKGTGYHEAFHRVSLLLLSPSERNRIYNEYRKNNNLKLKTNEEVEELLAEDFREYVLNRVNTKDIGRNNLFKRLYNFVRTLTRLKNWQKNHLFKNIVSGKFKDNNVNLVSEQYFSNTYGDDGAPFKINGYNFKTIHSVTAFYNIVNALKAYVFVTNNINTIQDIDNIENPKIIFDEVYNIMKESTEDYSASKDQIEVRKEIVEKYYDIFVPEIKKSMSSTFLRVIDKEEVDRKDKVDSGDAKGDTISAHILDSTEISKKDNALGSVKIFISTIINSKFGENNELEQITDPLTGLPTFFNFDLAWNTLIRDLHNCETYTEIEDRINKLAETKPFYKALSNKLKNTDDDNFKTQFYQTMKSHIHQYVQFNYTKSKKGKKSLFSGRIFDSNLTRAIRAYPRIWASAFFSNDKLFTKNLSKEPTPNKAALESIIDDYNKLVGIVNNPNSPLNKFGNLYSPDNLYKFKQAIVNLLNNVGIFVDVDTIDSLLHNDKQFYKDALTEFDMVRRLLTNENKGSLSNLFTNILKAVANEEVTTITTKKGKTITYTNQELFIRSSIVVDLAKQYAKIHPSPEESSVLGANGAVLFETSQNCYLTDQVRWLNQDDNTISKLKQVVYNYGENGFGSHVLNILDSARRNGEKIKLNVKTFINFVEESSGDKGRDYVSITPLEDYVAKMSLVRNDYIIAPTLADKKTYFVIQGIPLFHEGIILTSNNTFDFGQQTTDQFIEYAYAELAAIKRAANNIKTMPERDLVKNYHIGKNARGEGNGLRFRYFNGIYMNTDKGMKFIDFNKILDEANSIEDGIAQVEETFFNIPSEDPNFDLRSVQRAYINDLLYRAVWNDLRFAEELGLIKFKNNDRNIANLENIALDDTVLQEQINKYKKLSRNEQTAWLIDNANAIAIMDMIADYTINSIVSITEFEKIFSKDPAYHKDTDAKIKRLSALSSTGDNLRTDWPVGHELDGRTTFTVSELKDNEVYSSFYDTLHKLFYDNYKRDFIKEIGGVDEATAIAYANDEQLAIDNLGKEKYDYAISLATTQADFNTEVYKKDDNKAAGKINQADAAVYIRPKMYKDILQMLGEWNDDVRVAFEYLEQNDDSWLSDPIKYNKAIKAVIKPLKMMYFGDTFLPEYGLDVPIFDKMAIFPLFHFMANGDLRDLYNRMNDENNPIDMVTFESAVKVGNRKAMKYYKNADMKELNDLNNMEVYTQEFKYLRRQLITDPHHTSEINAGTQFIKTAMANLIPDRVYREGKTNERKGEELVKDYFNTINELSNKGVTELLNTLGAEIVDNDIVIKDYTKLLSILREDAKNSNMSYSVIDALTPDENGQIRIPLPALADMRWLESRLVSLINSYAIDIKTPGNAFIQMSSFGLKSISSVDGIVNYINNGNPLRYYEDGAMDSVVSITLFKDVLPSKSKEWSFFKKREWLINNNIIGPNTNPCALGYRIPTQGLGSISALRIVDILPENMGDVIVLPDEFTALTGSDFDIDKLYVARFNYDKSGKKIEYDRNKSVSDNSSKQLQNLLLDTFITKLTDEKSVGETRMPLDVTTDTLKGKILKDIEREKQTEQYVPYRYVSPKFQSDKKNEYTTGKLGIGPFALNNAHHVLTQLTNLNFKYNPILNVFGINSLSGIYGVDNKRILDWLSALINAFVDIAKDPYIVRLNVVQWTYNMANMLLRSGKGESTFYFLSQPILKDMASAVDKTKGRYGTDDTKSANMLEKEAINSVYDKYYNMAKSLANKEQVSKLDLLRNYSRLELEKKVELLSSIPNIFNIRWEGNKSKGFLADLIHTSNSDRNFDWYYNQLFVYTVYDALTPAAKVLAELVHNSQIDTKKYGNNFTLFKMFKIKVSNMFDTNKLLSDLTSYWRTSFLETKFNNSVILGRKIFKDLLLTTSSEFSDAHLKMMYITGNLLTTSENIVNRMSNVLESSIKLKYIRNYALNNSIDIYSLFYGDNTIAVRLSKLRRDIYDGKYPELLLPDGSSANTLINILEPVFRSKSDTFDKPESLKINKIGNNDVNLADSAKRYWEELFDSNNDELRTFARDLAVYAMIASGDNRSINSINNLIPDSFKQDIGYTDYIKDSLIALNNKQYGIDIDDVFVNNWFDDYLVREIDEQNILGIDSPISITYTDNNGENKLKYPLLFVVTNNVRSTAVNKVAQPLFAPYVKISLTSKNNPNTTVLYKLIGYSIADGKGEEKPIYIAIDKKGVKDTRTSNLYTEYNVKDSVLPFNKLPLSLSSRNLSPDYLRKVINEIYKLSRNNPIALNTIRNMSGYFTNNPVENVEFYETMETWDSEYHSANEGEEQLNTNESTFDESARNNPSNQEDLVPDTEKKLNIKVIDNSTEIEDITKYTDYDAVYVIANLDENGNIVSKYDKLIYVYAATNKPVYLINMAKPYYWLQWSTNDSRFTTVAAPSYADNSLIINELEGLTSMESPYGLSIDEINNMVNTLLDNAVNKTKIRLDDEAYETAFNDKFGERIEYQWSLGNPEGYDISMNGDNRYNAENAIFDSGTVVDWSESGDDIDISNMSIAEVFDMLYTGTGNLPKVQQSLIHNPWADSVEIDQDFAYHNLYLKLYQIWAKQNPQLINELAVILNDSDNHLTDLSYSSDTKGIAAIINAPRALTDILDDYDANMRLDLKEKWTYEDLLLDSTNDVTSTTEDWTFDDLVANRVPGIPGYTISSEEFDKIINSQKNTVTIGEKTIDLSAIGIPFALNQQQTEALNNIASWLTKPIDPIKGNPCYTLVGYAGTGKTTIMRVLLEHILKNTGIKAKQIALVSPTNKATSVLSSVTDFPAFTIHALLGLSPTINIDEYKHNEIITSTEFNAGRRNNMLKKKLVIIDEVSMVNDDLFKDLITIAREHQIKLLTVGDKAQLQPVKQNRVGLAFFNPMNYALTKVERQKGANPLLSFLDYIRSIFTSNPDNVSEYNYKSEFDHMSNLDENGNGILFVSNSQNNQFLQSIADTFNTELAKQNNNYVKALAWTNKRVNEINTYVRSKLGYTDHFNPNEPITMYDTIELDENDYLFNSMDYSIESSEPTEKYIPFLGMNLQGYNVKVKLGDSYVSKPIFVVTDDTKGSEIAEIINNKLINLYQTEPSKRDIKLFFDTVKNSFYSTFDMVTSTGRIIKKKTLDYGYASTVHKSQGSTYNIVFVDEADINKNNSPRNRSQLKYTAFSRASESVVVLTNNNILPGNVNNEIDEFNKRKFNIGEFDDSIMKHCKGE</sequence>
<evidence type="ECO:0000259" key="5">
    <source>
        <dbReference type="SMART" id="SM00382"/>
    </source>
</evidence>
<dbReference type="InterPro" id="IPR050534">
    <property type="entry name" value="Coronavir_polyprotein_1ab"/>
</dbReference>
<feature type="domain" description="AAA+ ATPase" evidence="5">
    <location>
        <begin position="4463"/>
        <end position="4700"/>
    </location>
</feature>
<feature type="region of interest" description="Disordered" evidence="4">
    <location>
        <begin position="4021"/>
        <end position="4052"/>
    </location>
</feature>
<name>A0A7M1RVD7_9CAUD</name>
<feature type="region of interest" description="Disordered" evidence="4">
    <location>
        <begin position="1136"/>
        <end position="1157"/>
    </location>
</feature>
<dbReference type="Pfam" id="PF13604">
    <property type="entry name" value="AAA_30"/>
    <property type="match status" value="1"/>
</dbReference>
<dbReference type="Proteomes" id="UP000594051">
    <property type="component" value="Segment"/>
</dbReference>
<keyword evidence="3" id="KW-0175">Coiled coil</keyword>
<dbReference type="CDD" id="cd17933">
    <property type="entry name" value="DEXSc_RecD-like"/>
    <property type="match status" value="1"/>
</dbReference>